<feature type="domain" description="Superoxide dismutase copper/zinc binding" evidence="3">
    <location>
        <begin position="59"/>
        <end position="184"/>
    </location>
</feature>
<keyword evidence="5" id="KW-1185">Reference proteome</keyword>
<dbReference type="GO" id="GO:0004784">
    <property type="term" value="F:superoxide dismutase activity"/>
    <property type="evidence" value="ECO:0007669"/>
    <property type="project" value="UniProtKB-EC"/>
</dbReference>
<gene>
    <name evidence="4" type="ORF">FHR83_001348</name>
</gene>
<dbReference type="RefSeq" id="WP_183217645.1">
    <property type="nucleotide sequence ID" value="NZ_BMPW01000002.1"/>
</dbReference>
<evidence type="ECO:0000259" key="3">
    <source>
        <dbReference type="Pfam" id="PF00080"/>
    </source>
</evidence>
<dbReference type="Proteomes" id="UP000590749">
    <property type="component" value="Unassembled WGS sequence"/>
</dbReference>
<dbReference type="InterPro" id="IPR036423">
    <property type="entry name" value="SOD-like_Cu/Zn_dom_sf"/>
</dbReference>
<feature type="signal peptide" evidence="2">
    <location>
        <begin position="1"/>
        <end position="24"/>
    </location>
</feature>
<dbReference type="InterPro" id="IPR001424">
    <property type="entry name" value="SOD_Cu_Zn_dom"/>
</dbReference>
<evidence type="ECO:0000313" key="5">
    <source>
        <dbReference type="Proteomes" id="UP000590749"/>
    </source>
</evidence>
<dbReference type="GO" id="GO:0046872">
    <property type="term" value="F:metal ion binding"/>
    <property type="evidence" value="ECO:0007669"/>
    <property type="project" value="InterPro"/>
</dbReference>
<dbReference type="SUPFAM" id="SSF49329">
    <property type="entry name" value="Cu,Zn superoxide dismutase-like"/>
    <property type="match status" value="1"/>
</dbReference>
<keyword evidence="4" id="KW-0560">Oxidoreductase</keyword>
<organism evidence="4 5">
    <name type="scientific">Actinoplanes campanulatus</name>
    <dbReference type="NCBI Taxonomy" id="113559"/>
    <lineage>
        <taxon>Bacteria</taxon>
        <taxon>Bacillati</taxon>
        <taxon>Actinomycetota</taxon>
        <taxon>Actinomycetes</taxon>
        <taxon>Micromonosporales</taxon>
        <taxon>Micromonosporaceae</taxon>
        <taxon>Actinoplanes</taxon>
    </lineage>
</organism>
<evidence type="ECO:0000313" key="4">
    <source>
        <dbReference type="EMBL" id="MBB3093699.1"/>
    </source>
</evidence>
<reference evidence="4 5" key="1">
    <citation type="submission" date="2020-08" db="EMBL/GenBank/DDBJ databases">
        <title>Genomic Encyclopedia of Type Strains, Phase III (KMG-III): the genomes of soil and plant-associated and newly described type strains.</title>
        <authorList>
            <person name="Whitman W."/>
        </authorList>
    </citation>
    <scope>NUCLEOTIDE SEQUENCE [LARGE SCALE GENOMIC DNA]</scope>
    <source>
        <strain evidence="4 5">CECT 3287</strain>
    </source>
</reference>
<comment type="similarity">
    <text evidence="1">Belongs to the Cu-Zn superoxide dismutase family.</text>
</comment>
<name>A0A7W5FCT5_9ACTN</name>
<keyword evidence="2" id="KW-0732">Signal</keyword>
<dbReference type="Pfam" id="PF00080">
    <property type="entry name" value="Sod_Cu"/>
    <property type="match status" value="1"/>
</dbReference>
<comment type="caution">
    <text evidence="4">The sequence shown here is derived from an EMBL/GenBank/DDBJ whole genome shotgun (WGS) entry which is preliminary data.</text>
</comment>
<proteinExistence type="inferred from homology"/>
<evidence type="ECO:0000256" key="2">
    <source>
        <dbReference type="SAM" id="SignalP"/>
    </source>
</evidence>
<accession>A0A7W5FCT5</accession>
<evidence type="ECO:0000256" key="1">
    <source>
        <dbReference type="ARBA" id="ARBA00010457"/>
    </source>
</evidence>
<dbReference type="EC" id="1.15.1.1" evidence="4"/>
<feature type="chain" id="PRO_5030661568" evidence="2">
    <location>
        <begin position="25"/>
        <end position="199"/>
    </location>
</feature>
<sequence>MNGRLLILTAPLALSLLSAPAANAATPKHEFEGTFKRWRAGATAITYQPELVPQGARATVTTEKTEGGVRVELLATGLIPGRAYGAHVHTSPCGKDPAAAGPHYQHRLDPAAGPGRPSVDPAYANPRNEVWLDFTADRNGVGRSVSAQDWMFDLKRAPWSLVLHAEHTHSGPGEAGTAGARLACLTRDALPTFGERAGR</sequence>
<dbReference type="Gene3D" id="2.60.40.200">
    <property type="entry name" value="Superoxide dismutase, copper/zinc binding domain"/>
    <property type="match status" value="1"/>
</dbReference>
<dbReference type="AlphaFoldDB" id="A0A7W5FCT5"/>
<protein>
    <submittedName>
        <fullName evidence="4">Cu-Zn family superoxide dismutase</fullName>
        <ecNumber evidence="4">1.15.1.1</ecNumber>
    </submittedName>
</protein>
<dbReference type="EMBL" id="JACHXF010000002">
    <property type="protein sequence ID" value="MBB3093699.1"/>
    <property type="molecule type" value="Genomic_DNA"/>
</dbReference>